<name>A0ABQ0MD71_MYCCL</name>
<reference evidence="2" key="1">
    <citation type="submission" date="2014-09" db="EMBL/GenBank/DDBJ databases">
        <title>Genome sequence of the luminous mushroom Mycena chlorophos for searching fungal bioluminescence genes.</title>
        <authorList>
            <person name="Tanaka Y."/>
            <person name="Kasuga D."/>
            <person name="Oba Y."/>
            <person name="Hase S."/>
            <person name="Sato K."/>
            <person name="Oba Y."/>
            <person name="Sakakibara Y."/>
        </authorList>
    </citation>
    <scope>NUCLEOTIDE SEQUENCE</scope>
</reference>
<evidence type="ECO:0000256" key="1">
    <source>
        <dbReference type="SAM" id="MobiDB-lite"/>
    </source>
</evidence>
<accession>A0ABQ0MD71</accession>
<feature type="region of interest" description="Disordered" evidence="1">
    <location>
        <begin position="113"/>
        <end position="140"/>
    </location>
</feature>
<keyword evidence="3" id="KW-1185">Reference proteome</keyword>
<evidence type="ECO:0008006" key="4">
    <source>
        <dbReference type="Google" id="ProtNLM"/>
    </source>
</evidence>
<proteinExistence type="predicted"/>
<sequence length="274" mass="31182">MSTRVLPLELEQTIFELAALDNPSRIPVLLLVAWRVHQWLEPLLYRTILISGGHSRTTVYPHLPFHALRASINGKDVRYRKLAMHARSLFIPHYISLADREVLCKAFPPSTEPLHNQQRAASRHSSAFKTTPRAAEGPATPFSLRRRQLRVSYAPASSNWAALQRLPSLTHLALRKDPGESARAAVLQSCAALRVLLIISGIWNPNMAPQSPWLEDPRLVFLVPPKDHNGPEMWQRDALSGFVDDWWKKAEEWVNKRKNGTVPIEKYMMSLTEE</sequence>
<gene>
    <name evidence="2" type="ORF">MCHLO_17198</name>
</gene>
<evidence type="ECO:0000313" key="2">
    <source>
        <dbReference type="EMBL" id="GAT61148.1"/>
    </source>
</evidence>
<dbReference type="EMBL" id="DF849984">
    <property type="protein sequence ID" value="GAT61148.1"/>
    <property type="molecule type" value="Genomic_DNA"/>
</dbReference>
<dbReference type="Proteomes" id="UP000815677">
    <property type="component" value="Unassembled WGS sequence"/>
</dbReference>
<evidence type="ECO:0000313" key="3">
    <source>
        <dbReference type="Proteomes" id="UP000815677"/>
    </source>
</evidence>
<protein>
    <recommendedName>
        <fullName evidence="4">F-box domain-containing protein</fullName>
    </recommendedName>
</protein>
<organism evidence="2 3">
    <name type="scientific">Mycena chlorophos</name>
    <name type="common">Agaric fungus</name>
    <name type="synonym">Agaricus chlorophos</name>
    <dbReference type="NCBI Taxonomy" id="658473"/>
    <lineage>
        <taxon>Eukaryota</taxon>
        <taxon>Fungi</taxon>
        <taxon>Dikarya</taxon>
        <taxon>Basidiomycota</taxon>
        <taxon>Agaricomycotina</taxon>
        <taxon>Agaricomycetes</taxon>
        <taxon>Agaricomycetidae</taxon>
        <taxon>Agaricales</taxon>
        <taxon>Marasmiineae</taxon>
        <taxon>Mycenaceae</taxon>
        <taxon>Mycena</taxon>
    </lineage>
</organism>
<feature type="compositionally biased region" description="Polar residues" evidence="1">
    <location>
        <begin position="113"/>
        <end position="129"/>
    </location>
</feature>